<feature type="compositionally biased region" description="Polar residues" evidence="1">
    <location>
        <begin position="69"/>
        <end position="83"/>
    </location>
</feature>
<reference evidence="4" key="1">
    <citation type="submission" date="2018-06" db="EMBL/GenBank/DDBJ databases">
        <authorList>
            <person name="Zhirakovskaya E."/>
        </authorList>
    </citation>
    <scope>NUCLEOTIDE SEQUENCE</scope>
</reference>
<feature type="non-terminal residue" evidence="4">
    <location>
        <position position="311"/>
    </location>
</feature>
<dbReference type="Gene3D" id="3.10.350.10">
    <property type="entry name" value="LysM domain"/>
    <property type="match status" value="1"/>
</dbReference>
<dbReference type="EMBL" id="UOGK01000493">
    <property type="protein sequence ID" value="VAX41114.1"/>
    <property type="molecule type" value="Genomic_DNA"/>
</dbReference>
<keyword evidence="2" id="KW-0812">Transmembrane</keyword>
<accession>A0A3B1DXL1</accession>
<sequence>MRSHRRRGPRLPPFLIAGFLMVIVAGGAWWLTRDRDGKSEEPRGSDSAVAADRLLDDPFGSDGSLRTGGETTQPRTGSLTNRNRQPRQEAAEAQSRERPPVVIAQGGGETRFVPSQPITIDEPRSLGESLAQTPTSTPTSTPTTPPEAGAGGAFSRAVRAAEHRLAARDPVVAARVILNEVLRDRRLSEAERSQVRARLTEINQELVFSAAVVAGDPMTETYEIVSGDRLSTLPGKLGLAVDWRLLQRVNAISDPNKIRLGQKIKLVRGPFHAVVDKSDYRLDLYAGPPEEEGAWVYIRSFRVGLGEGDST</sequence>
<feature type="region of interest" description="Disordered" evidence="1">
    <location>
        <begin position="34"/>
        <end position="152"/>
    </location>
</feature>
<dbReference type="PROSITE" id="PS51782">
    <property type="entry name" value="LYSM"/>
    <property type="match status" value="1"/>
</dbReference>
<gene>
    <name evidence="4" type="ORF">MNBD_PLANCTO03-796</name>
</gene>
<organism evidence="4">
    <name type="scientific">hydrothermal vent metagenome</name>
    <dbReference type="NCBI Taxonomy" id="652676"/>
    <lineage>
        <taxon>unclassified sequences</taxon>
        <taxon>metagenomes</taxon>
        <taxon>ecological metagenomes</taxon>
    </lineage>
</organism>
<feature type="transmembrane region" description="Helical" evidence="2">
    <location>
        <begin position="12"/>
        <end position="31"/>
    </location>
</feature>
<feature type="domain" description="LysM" evidence="3">
    <location>
        <begin position="220"/>
        <end position="266"/>
    </location>
</feature>
<evidence type="ECO:0000259" key="3">
    <source>
        <dbReference type="PROSITE" id="PS51782"/>
    </source>
</evidence>
<feature type="compositionally biased region" description="Basic and acidic residues" evidence="1">
    <location>
        <begin position="34"/>
        <end position="44"/>
    </location>
</feature>
<dbReference type="InterPro" id="IPR018392">
    <property type="entry name" value="LysM"/>
</dbReference>
<proteinExistence type="predicted"/>
<feature type="compositionally biased region" description="Low complexity" evidence="1">
    <location>
        <begin position="133"/>
        <end position="142"/>
    </location>
</feature>
<evidence type="ECO:0000256" key="2">
    <source>
        <dbReference type="SAM" id="Phobius"/>
    </source>
</evidence>
<protein>
    <recommendedName>
        <fullName evidence="3">LysM domain-containing protein</fullName>
    </recommendedName>
</protein>
<keyword evidence="2" id="KW-1133">Transmembrane helix</keyword>
<dbReference type="AlphaFoldDB" id="A0A3B1DXL1"/>
<dbReference type="InterPro" id="IPR036779">
    <property type="entry name" value="LysM_dom_sf"/>
</dbReference>
<evidence type="ECO:0000313" key="4">
    <source>
        <dbReference type="EMBL" id="VAX41114.1"/>
    </source>
</evidence>
<keyword evidence="2" id="KW-0472">Membrane</keyword>
<name>A0A3B1DXL1_9ZZZZ</name>
<feature type="compositionally biased region" description="Basic and acidic residues" evidence="1">
    <location>
        <begin position="86"/>
        <end position="99"/>
    </location>
</feature>
<evidence type="ECO:0000256" key="1">
    <source>
        <dbReference type="SAM" id="MobiDB-lite"/>
    </source>
</evidence>